<accession>A0ABW1SJ58</accession>
<reference evidence="2" key="1">
    <citation type="journal article" date="2019" name="Int. J. Syst. Evol. Microbiol.">
        <title>The Global Catalogue of Microorganisms (GCM) 10K type strain sequencing project: providing services to taxonomists for standard genome sequencing and annotation.</title>
        <authorList>
            <consortium name="The Broad Institute Genomics Platform"/>
            <consortium name="The Broad Institute Genome Sequencing Center for Infectious Disease"/>
            <person name="Wu L."/>
            <person name="Ma J."/>
        </authorList>
    </citation>
    <scope>NUCLEOTIDE SEQUENCE [LARGE SCALE GENOMIC DNA]</scope>
    <source>
        <strain evidence="2">CCM 8930</strain>
    </source>
</reference>
<comment type="caution">
    <text evidence="1">The sequence shown here is derived from an EMBL/GenBank/DDBJ whole genome shotgun (WGS) entry which is preliminary data.</text>
</comment>
<dbReference type="RefSeq" id="WP_137615903.1">
    <property type="nucleotide sequence ID" value="NZ_BJDI01000004.1"/>
</dbReference>
<proteinExistence type="predicted"/>
<gene>
    <name evidence="1" type="ORF">ACFP1L_05030</name>
</gene>
<evidence type="ECO:0000313" key="1">
    <source>
        <dbReference type="EMBL" id="MFC6201259.1"/>
    </source>
</evidence>
<organism evidence="1 2">
    <name type="scientific">Lactiplantibacillus nangangensis</name>
    <dbReference type="NCBI Taxonomy" id="2559917"/>
    <lineage>
        <taxon>Bacteria</taxon>
        <taxon>Bacillati</taxon>
        <taxon>Bacillota</taxon>
        <taxon>Bacilli</taxon>
        <taxon>Lactobacillales</taxon>
        <taxon>Lactobacillaceae</taxon>
        <taxon>Lactiplantibacillus</taxon>
    </lineage>
</organism>
<keyword evidence="2" id="KW-1185">Reference proteome</keyword>
<evidence type="ECO:0000313" key="2">
    <source>
        <dbReference type="Proteomes" id="UP001596171"/>
    </source>
</evidence>
<sequence>MEQWYKDARDQLNKYQFYYRIVNSATFPKRGNERARRMQYWCEAVATAVNRLPDRQAALLRYEFLELNGGRLVAQRQLQVANSQYCSIRKQAIANWWELVNRGR</sequence>
<name>A0ABW1SJ58_9LACO</name>
<protein>
    <submittedName>
        <fullName evidence="1">Uncharacterized protein</fullName>
    </submittedName>
</protein>
<dbReference type="EMBL" id="JBHSSE010000011">
    <property type="protein sequence ID" value="MFC6201259.1"/>
    <property type="molecule type" value="Genomic_DNA"/>
</dbReference>
<dbReference type="Proteomes" id="UP001596171">
    <property type="component" value="Unassembled WGS sequence"/>
</dbReference>